<accession>A0A193CBV4</accession>
<dbReference type="Proteomes" id="UP000093695">
    <property type="component" value="Chromosome"/>
</dbReference>
<protein>
    <submittedName>
        <fullName evidence="1">Uncharacterized protein</fullName>
    </submittedName>
</protein>
<dbReference type="KEGG" id="aori:SD37_17745"/>
<evidence type="ECO:0000313" key="2">
    <source>
        <dbReference type="Proteomes" id="UP000093695"/>
    </source>
</evidence>
<proteinExistence type="predicted"/>
<evidence type="ECO:0000313" key="1">
    <source>
        <dbReference type="EMBL" id="ANN21843.1"/>
    </source>
</evidence>
<dbReference type="AlphaFoldDB" id="A0A193CBV4"/>
<gene>
    <name evidence="1" type="ORF">SD37_17745</name>
</gene>
<name>A0A193CBV4_AMYOR</name>
<sequence length="83" mass="9322">MPRWGRPSSFDAEIAETLLGKVFDVESIRAWDARLVTLPDHAAVALFLRGRGLTEPAARRLAREVEVPLSLTKRGLVAWARKR</sequence>
<keyword evidence="2" id="KW-1185">Reference proteome</keyword>
<dbReference type="EMBL" id="CP016174">
    <property type="protein sequence ID" value="ANN21843.1"/>
    <property type="molecule type" value="Genomic_DNA"/>
</dbReference>
<reference evidence="1 2" key="1">
    <citation type="journal article" date="2015" name="Genome Announc.">
        <title>Draft Genome Sequence of Norvancomycin-Producing Strain Amycolatopsis orientalis CPCC200066.</title>
        <authorList>
            <person name="Lei X."/>
            <person name="Yuan F."/>
            <person name="Shi Y."/>
            <person name="Li X."/>
            <person name="Wang L."/>
            <person name="Hong B."/>
        </authorList>
    </citation>
    <scope>NUCLEOTIDE SEQUENCE [LARGE SCALE GENOMIC DNA]</scope>
    <source>
        <strain evidence="1 2">B-37</strain>
    </source>
</reference>
<organism evidence="1 2">
    <name type="scientific">Amycolatopsis orientalis</name>
    <name type="common">Nocardia orientalis</name>
    <dbReference type="NCBI Taxonomy" id="31958"/>
    <lineage>
        <taxon>Bacteria</taxon>
        <taxon>Bacillati</taxon>
        <taxon>Actinomycetota</taxon>
        <taxon>Actinomycetes</taxon>
        <taxon>Pseudonocardiales</taxon>
        <taxon>Pseudonocardiaceae</taxon>
        <taxon>Amycolatopsis</taxon>
    </lineage>
</organism>